<name>A0ABX9XGM9_9PSED</name>
<keyword evidence="2" id="KW-1185">Reference proteome</keyword>
<gene>
    <name evidence="1" type="ORF">EF096_20140</name>
</gene>
<dbReference type="Pfam" id="PF11136">
    <property type="entry name" value="DUF2889"/>
    <property type="match status" value="1"/>
</dbReference>
<reference evidence="1 2" key="1">
    <citation type="submission" date="2018-11" db="EMBL/GenBank/DDBJ databases">
        <authorList>
            <person name="Jang G.I."/>
            <person name="Hwang C.Y."/>
        </authorList>
    </citation>
    <scope>NUCLEOTIDE SEQUENCE [LARGE SCALE GENOMIC DNA]</scope>
    <source>
        <strain evidence="1 2">SSM26</strain>
    </source>
</reference>
<sequence>MPVNSKQESRRLVHTRQFLSRGYERDDGLWDIETILTDTKPFEVALIERPVIPAEEPIHGITLILTVDRTLIIQAASLMFSHSPYSVCGNIAKSYQQLVGMRIEPGFLQAAKSLFKGTKGCTHSTEMIGIAASTAFQTLWNQMNTEQDFDTSKELPKFAVGGCHALDVQGSIVRQYARNSHSPG</sequence>
<evidence type="ECO:0000313" key="1">
    <source>
        <dbReference type="EMBL" id="ROZ80126.1"/>
    </source>
</evidence>
<dbReference type="InterPro" id="IPR021312">
    <property type="entry name" value="DUF2889"/>
</dbReference>
<dbReference type="EMBL" id="RKKU01000058">
    <property type="protein sequence ID" value="ROZ80126.1"/>
    <property type="molecule type" value="Genomic_DNA"/>
</dbReference>
<dbReference type="RefSeq" id="WP_123891497.1">
    <property type="nucleotide sequence ID" value="NZ_RKKU01000058.1"/>
</dbReference>
<proteinExistence type="predicted"/>
<comment type="caution">
    <text evidence="1">The sequence shown here is derived from an EMBL/GenBank/DDBJ whole genome shotgun (WGS) entry which is preliminary data.</text>
</comment>
<accession>A0ABX9XGM9</accession>
<dbReference type="Proteomes" id="UP000275199">
    <property type="component" value="Unassembled WGS sequence"/>
</dbReference>
<protein>
    <submittedName>
        <fullName evidence="1">DUF2889 domain-containing protein</fullName>
    </submittedName>
</protein>
<evidence type="ECO:0000313" key="2">
    <source>
        <dbReference type="Proteomes" id="UP000275199"/>
    </source>
</evidence>
<organism evidence="1 2">
    <name type="scientific">Pseudomonas neustonica</name>
    <dbReference type="NCBI Taxonomy" id="2487346"/>
    <lineage>
        <taxon>Bacteria</taxon>
        <taxon>Pseudomonadati</taxon>
        <taxon>Pseudomonadota</taxon>
        <taxon>Gammaproteobacteria</taxon>
        <taxon>Pseudomonadales</taxon>
        <taxon>Pseudomonadaceae</taxon>
        <taxon>Pseudomonas</taxon>
    </lineage>
</organism>